<accession>A0A1I2JPD8</accession>
<name>A0A1I2JPD8_9ACTN</name>
<gene>
    <name evidence="1" type="ORF">SAMN05421541_113104</name>
</gene>
<dbReference type="AlphaFoldDB" id="A0A1I2JPD8"/>
<keyword evidence="2" id="KW-1185">Reference proteome</keyword>
<evidence type="ECO:0000313" key="2">
    <source>
        <dbReference type="Proteomes" id="UP000199645"/>
    </source>
</evidence>
<dbReference type="STRING" id="35752.SAMN05421541_113104"/>
<dbReference type="EMBL" id="FONV01000013">
    <property type="protein sequence ID" value="SFF55988.1"/>
    <property type="molecule type" value="Genomic_DNA"/>
</dbReference>
<dbReference type="Proteomes" id="UP000199645">
    <property type="component" value="Unassembled WGS sequence"/>
</dbReference>
<reference evidence="1 2" key="1">
    <citation type="submission" date="2016-10" db="EMBL/GenBank/DDBJ databases">
        <authorList>
            <person name="de Groot N.N."/>
        </authorList>
    </citation>
    <scope>NUCLEOTIDE SEQUENCE [LARGE SCALE GENOMIC DNA]</scope>
    <source>
        <strain evidence="1 2">DSM 43019</strain>
    </source>
</reference>
<evidence type="ECO:0000313" key="1">
    <source>
        <dbReference type="EMBL" id="SFF55988.1"/>
    </source>
</evidence>
<proteinExistence type="predicted"/>
<organism evidence="1 2">
    <name type="scientific">Actinoplanes philippinensis</name>
    <dbReference type="NCBI Taxonomy" id="35752"/>
    <lineage>
        <taxon>Bacteria</taxon>
        <taxon>Bacillati</taxon>
        <taxon>Actinomycetota</taxon>
        <taxon>Actinomycetes</taxon>
        <taxon>Micromonosporales</taxon>
        <taxon>Micromonosporaceae</taxon>
        <taxon>Actinoplanes</taxon>
    </lineage>
</organism>
<protein>
    <submittedName>
        <fullName evidence="1">Uncharacterized protein</fullName>
    </submittedName>
</protein>
<sequence>MRITNSHSKVTRSMARVATVVTLAAGGIGVAAIPAFAFPSQCSIQDIYEDGVKIGATSICLSGTGRHMITIKCQGSTATWYDGPWKNTGTSSGRRSSRECPLGTIQTSRFQTLSSS</sequence>